<dbReference type="EMBL" id="JABMIG020000415">
    <property type="protein sequence ID" value="KAL3778875.1"/>
    <property type="molecule type" value="Genomic_DNA"/>
</dbReference>
<evidence type="ECO:0000313" key="2">
    <source>
        <dbReference type="EMBL" id="KAL3778875.1"/>
    </source>
</evidence>
<dbReference type="InterPro" id="IPR005114">
    <property type="entry name" value="Helicase_assoc"/>
</dbReference>
<evidence type="ECO:0000313" key="3">
    <source>
        <dbReference type="Proteomes" id="UP001516023"/>
    </source>
</evidence>
<dbReference type="PANTHER" id="PTHR33418:SF1">
    <property type="entry name" value="HELICASE-ASSOCIATED DOMAIN-CONTAINING PROTEIN"/>
    <property type="match status" value="1"/>
</dbReference>
<evidence type="ECO:0000259" key="1">
    <source>
        <dbReference type="Pfam" id="PF03457"/>
    </source>
</evidence>
<keyword evidence="3" id="KW-1185">Reference proteome</keyword>
<feature type="domain" description="Helicase-associated" evidence="1">
    <location>
        <begin position="91"/>
        <end position="157"/>
    </location>
</feature>
<dbReference type="AlphaFoldDB" id="A0ABD3NXI9"/>
<dbReference type="PANTHER" id="PTHR33418">
    <property type="entry name" value="HELICASE-ASSOCIATED"/>
    <property type="match status" value="1"/>
</dbReference>
<feature type="domain" description="Helicase-associated" evidence="1">
    <location>
        <begin position="166"/>
        <end position="230"/>
    </location>
</feature>
<reference evidence="2 3" key="1">
    <citation type="journal article" date="2020" name="G3 (Bethesda)">
        <title>Improved Reference Genome for Cyclotella cryptica CCMP332, a Model for Cell Wall Morphogenesis, Salinity Adaptation, and Lipid Production in Diatoms (Bacillariophyta).</title>
        <authorList>
            <person name="Roberts W.R."/>
            <person name="Downey K.M."/>
            <person name="Ruck E.C."/>
            <person name="Traller J.C."/>
            <person name="Alverson A.J."/>
        </authorList>
    </citation>
    <scope>NUCLEOTIDE SEQUENCE [LARGE SCALE GENOMIC DNA]</scope>
    <source>
        <strain evidence="2 3">CCMP332</strain>
    </source>
</reference>
<gene>
    <name evidence="2" type="ORF">HJC23_005982</name>
</gene>
<sequence>MTLPSHRWLANFYKFHRFRDGDIYKTPDPFSLDTEELENCLSCWVSEQSDLRYNLRLHSYKIVDSEIDAVSESIHVLETIPNFPWTRAICDNKFDARIEAIVNFRDKHGHCTIPQSTPDGLGAFVNRLRAVEYKRFVIGQQTKLRLDHVQLLESIGFEWSVKDSPDIAWDKKFKMLVSFKSQNGHSNVPRVTKGDKEMTSLGRWVAEQRKYHEENKLLPDRVLKLDSIGFRWSIKKYNTR</sequence>
<name>A0ABD3NXI9_9STRA</name>
<dbReference type="Gene3D" id="6.10.140.530">
    <property type="match status" value="2"/>
</dbReference>
<comment type="caution">
    <text evidence="2">The sequence shown here is derived from an EMBL/GenBank/DDBJ whole genome shotgun (WGS) entry which is preliminary data.</text>
</comment>
<protein>
    <recommendedName>
        <fullName evidence="1">Helicase-associated domain-containing protein</fullName>
    </recommendedName>
</protein>
<organism evidence="2 3">
    <name type="scientific">Cyclotella cryptica</name>
    <dbReference type="NCBI Taxonomy" id="29204"/>
    <lineage>
        <taxon>Eukaryota</taxon>
        <taxon>Sar</taxon>
        <taxon>Stramenopiles</taxon>
        <taxon>Ochrophyta</taxon>
        <taxon>Bacillariophyta</taxon>
        <taxon>Coscinodiscophyceae</taxon>
        <taxon>Thalassiosirophycidae</taxon>
        <taxon>Stephanodiscales</taxon>
        <taxon>Stephanodiscaceae</taxon>
        <taxon>Cyclotella</taxon>
    </lineage>
</organism>
<dbReference type="Proteomes" id="UP001516023">
    <property type="component" value="Unassembled WGS sequence"/>
</dbReference>
<accession>A0ABD3NXI9</accession>
<proteinExistence type="predicted"/>
<dbReference type="Pfam" id="PF03457">
    <property type="entry name" value="HA"/>
    <property type="match status" value="2"/>
</dbReference>